<protein>
    <submittedName>
        <fullName evidence="1">Uncharacterized protein</fullName>
    </submittedName>
</protein>
<dbReference type="InterPro" id="IPR011004">
    <property type="entry name" value="Trimer_LpxA-like_sf"/>
</dbReference>
<dbReference type="OrthoDB" id="110484at2"/>
<dbReference type="RefSeq" id="WP_013569769.1">
    <property type="nucleotide sequence ID" value="NC_014963.1"/>
</dbReference>
<dbReference type="SUPFAM" id="SSF51161">
    <property type="entry name" value="Trimeric LpxA-like enzymes"/>
    <property type="match status" value="1"/>
</dbReference>
<accession>E8V856</accession>
<reference evidence="1 2" key="1">
    <citation type="journal article" date="2012" name="Stand. Genomic Sci.">
        <title>Complete genome sequence of Terriglobus saanensis type strain SP1PR4(T), an Acidobacteria from tundra soil.</title>
        <authorList>
            <person name="Rawat S.R."/>
            <person name="Mannisto M.K."/>
            <person name="Starovoytov V."/>
            <person name="Goodwin L."/>
            <person name="Nolan M."/>
            <person name="Hauser L."/>
            <person name="Land M."/>
            <person name="Davenport K.W."/>
            <person name="Woyke T."/>
            <person name="Haggblom M.M."/>
        </authorList>
    </citation>
    <scope>NUCLEOTIDE SEQUENCE</scope>
    <source>
        <strain evidence="2">ATCC BAA-1853 / DSM 23119 / SP1PR4</strain>
    </source>
</reference>
<dbReference type="Proteomes" id="UP000006844">
    <property type="component" value="Chromosome"/>
</dbReference>
<dbReference type="Gene3D" id="2.160.10.10">
    <property type="entry name" value="Hexapeptide repeat proteins"/>
    <property type="match status" value="1"/>
</dbReference>
<gene>
    <name evidence="1" type="ordered locus">AciPR4_3283</name>
</gene>
<keyword evidence="2" id="KW-1185">Reference proteome</keyword>
<dbReference type="EMBL" id="CP002467">
    <property type="protein sequence ID" value="ADV84038.1"/>
    <property type="molecule type" value="Genomic_DNA"/>
</dbReference>
<evidence type="ECO:0000313" key="1">
    <source>
        <dbReference type="EMBL" id="ADV84038.1"/>
    </source>
</evidence>
<dbReference type="STRING" id="401053.AciPR4_3283"/>
<dbReference type="KEGG" id="tsa:AciPR4_3283"/>
<sequence length="190" mass="21772">MAEVMHNKPNAPKPTPEGEATFRRWLAHLDEEFTRHTGCDRRSEIVRDELHMLLLGKPHGGRSTTTLETDLPLDVRKENFDPRNVSLAGEMPSRGCDSLDPDRFAAVKPLIWFWLQFDRSPLGLNLWLGFRFRAMLGSHIFASIGKDVYIYPGVTFLRGYNITLADNTRLEPNTYIDDRYPVRLTGNVSQ</sequence>
<dbReference type="HOGENOM" id="CLU_1427370_0_0_0"/>
<name>E8V856_TERSS</name>
<organism evidence="1 2">
    <name type="scientific">Terriglobus saanensis (strain ATCC BAA-1853 / DSM 23119 / SP1PR4)</name>
    <dbReference type="NCBI Taxonomy" id="401053"/>
    <lineage>
        <taxon>Bacteria</taxon>
        <taxon>Pseudomonadati</taxon>
        <taxon>Acidobacteriota</taxon>
        <taxon>Terriglobia</taxon>
        <taxon>Terriglobales</taxon>
        <taxon>Acidobacteriaceae</taxon>
        <taxon>Terriglobus</taxon>
    </lineage>
</organism>
<dbReference type="eggNOG" id="COG0110">
    <property type="taxonomic scope" value="Bacteria"/>
</dbReference>
<dbReference type="AlphaFoldDB" id="E8V856"/>
<proteinExistence type="predicted"/>
<evidence type="ECO:0000313" key="2">
    <source>
        <dbReference type="Proteomes" id="UP000006844"/>
    </source>
</evidence>